<dbReference type="GO" id="GO:0005737">
    <property type="term" value="C:cytoplasm"/>
    <property type="evidence" value="ECO:0007669"/>
    <property type="project" value="UniProtKB-UniRule"/>
</dbReference>
<dbReference type="InterPro" id="IPR037914">
    <property type="entry name" value="SpoVT-AbrB_sf"/>
</dbReference>
<protein>
    <recommendedName>
        <fullName evidence="1 7">Transcriptional regulator MraZ</fullName>
    </recommendedName>
</protein>
<dbReference type="InterPro" id="IPR038619">
    <property type="entry name" value="MraZ_sf"/>
</dbReference>
<dbReference type="HAMAP" id="MF_01008">
    <property type="entry name" value="MraZ"/>
    <property type="match status" value="1"/>
</dbReference>
<sequence length="151" mass="17162">MFGGAYELSIDSKGRLAIPAKFRELLARHYSPFLVGTLEKRSHLLLYPEAQWRTVESQLLGLPVAGNKVLQAYQNLLLHNADTMELDGVGRILLPANLRRLVEFDKEVYVVGRSNRLEVWGRARWEEQNNAALDMDEDMLAAELGKTQLQL</sequence>
<dbReference type="PANTHER" id="PTHR34701:SF1">
    <property type="entry name" value="TRANSCRIPTIONAL REGULATOR MRAZ"/>
    <property type="match status" value="1"/>
</dbReference>
<name>A0A892ZLC2_9NEIS</name>
<evidence type="ECO:0000256" key="6">
    <source>
        <dbReference type="ARBA" id="ARBA00023163"/>
    </source>
</evidence>
<dbReference type="NCBIfam" id="TIGR00242">
    <property type="entry name" value="division/cell wall cluster transcriptional repressor MraZ"/>
    <property type="match status" value="1"/>
</dbReference>
<comment type="similarity">
    <text evidence="7">Belongs to the MraZ family.</text>
</comment>
<dbReference type="RefSeq" id="WP_230340612.1">
    <property type="nucleotide sequence ID" value="NZ_CP069798.1"/>
</dbReference>
<evidence type="ECO:0000313" key="9">
    <source>
        <dbReference type="EMBL" id="QRQ83208.1"/>
    </source>
</evidence>
<gene>
    <name evidence="7 9" type="primary">mraZ</name>
    <name evidence="9" type="ORF">JQU52_00215</name>
</gene>
<evidence type="ECO:0000256" key="1">
    <source>
        <dbReference type="ARBA" id="ARBA00013860"/>
    </source>
</evidence>
<evidence type="ECO:0000256" key="5">
    <source>
        <dbReference type="ARBA" id="ARBA00023125"/>
    </source>
</evidence>
<proteinExistence type="inferred from homology"/>
<keyword evidence="6 7" id="KW-0804">Transcription</keyword>
<dbReference type="PROSITE" id="PS51740">
    <property type="entry name" value="SPOVT_ABRB"/>
    <property type="match status" value="2"/>
</dbReference>
<comment type="subcellular location">
    <subcellularLocation>
        <location evidence="7">Cytoplasm</location>
        <location evidence="7">Nucleoid</location>
    </subcellularLocation>
</comment>
<feature type="domain" description="SpoVT-AbrB" evidence="8">
    <location>
        <begin position="5"/>
        <end position="51"/>
    </location>
</feature>
<dbReference type="InterPro" id="IPR003444">
    <property type="entry name" value="MraZ"/>
</dbReference>
<keyword evidence="4 7" id="KW-0805">Transcription regulation</keyword>
<organism evidence="9 10">
    <name type="scientific">Paralysiella testudinis</name>
    <dbReference type="NCBI Taxonomy" id="2809020"/>
    <lineage>
        <taxon>Bacteria</taxon>
        <taxon>Pseudomonadati</taxon>
        <taxon>Pseudomonadota</taxon>
        <taxon>Betaproteobacteria</taxon>
        <taxon>Neisseriales</taxon>
        <taxon>Neisseriaceae</taxon>
        <taxon>Paralysiella</taxon>
    </lineage>
</organism>
<accession>A0A892ZLC2</accession>
<keyword evidence="3" id="KW-0677">Repeat</keyword>
<dbReference type="GO" id="GO:0009295">
    <property type="term" value="C:nucleoid"/>
    <property type="evidence" value="ECO:0007669"/>
    <property type="project" value="UniProtKB-SubCell"/>
</dbReference>
<dbReference type="Proteomes" id="UP000653156">
    <property type="component" value="Chromosome"/>
</dbReference>
<dbReference type="GO" id="GO:0000976">
    <property type="term" value="F:transcription cis-regulatory region binding"/>
    <property type="evidence" value="ECO:0007669"/>
    <property type="project" value="TreeGrafter"/>
</dbReference>
<evidence type="ECO:0000313" key="10">
    <source>
        <dbReference type="Proteomes" id="UP000653156"/>
    </source>
</evidence>
<dbReference type="CDD" id="cd16320">
    <property type="entry name" value="MraZ_N"/>
    <property type="match status" value="1"/>
</dbReference>
<keyword evidence="5 7" id="KW-0238">DNA-binding</keyword>
<dbReference type="KEGG" id="ptes:JQU52_00215"/>
<dbReference type="InterPro" id="IPR035644">
    <property type="entry name" value="MraZ_C"/>
</dbReference>
<dbReference type="GO" id="GO:2000143">
    <property type="term" value="P:negative regulation of DNA-templated transcription initiation"/>
    <property type="evidence" value="ECO:0007669"/>
    <property type="project" value="TreeGrafter"/>
</dbReference>
<evidence type="ECO:0000256" key="4">
    <source>
        <dbReference type="ARBA" id="ARBA00023015"/>
    </source>
</evidence>
<dbReference type="CDD" id="cd16321">
    <property type="entry name" value="MraZ_C"/>
    <property type="match status" value="1"/>
</dbReference>
<evidence type="ECO:0000256" key="7">
    <source>
        <dbReference type="HAMAP-Rule" id="MF_01008"/>
    </source>
</evidence>
<dbReference type="Gene3D" id="3.40.1550.20">
    <property type="entry name" value="Transcriptional regulator MraZ domain"/>
    <property type="match status" value="1"/>
</dbReference>
<dbReference type="Pfam" id="PF02381">
    <property type="entry name" value="MraZ"/>
    <property type="match status" value="2"/>
</dbReference>
<dbReference type="EMBL" id="CP069798">
    <property type="protein sequence ID" value="QRQ83208.1"/>
    <property type="molecule type" value="Genomic_DNA"/>
</dbReference>
<dbReference type="PANTHER" id="PTHR34701">
    <property type="entry name" value="TRANSCRIPTIONAL REGULATOR MRAZ"/>
    <property type="match status" value="1"/>
</dbReference>
<evidence type="ECO:0000256" key="3">
    <source>
        <dbReference type="ARBA" id="ARBA00022737"/>
    </source>
</evidence>
<dbReference type="SUPFAM" id="SSF89447">
    <property type="entry name" value="AbrB/MazE/MraZ-like"/>
    <property type="match status" value="1"/>
</dbReference>
<dbReference type="AlphaFoldDB" id="A0A892ZLC2"/>
<feature type="domain" description="SpoVT-AbrB" evidence="8">
    <location>
        <begin position="81"/>
        <end position="124"/>
    </location>
</feature>
<comment type="subunit">
    <text evidence="7">Forms oligomers.</text>
</comment>
<reference evidence="9" key="1">
    <citation type="submission" date="2021-02" db="EMBL/GenBank/DDBJ databases">
        <title>Neisseriaceae sp. 26B isolated from the cloaca of a Common Toad-headed Turtle (Mesoclemmys nasuta).</title>
        <authorList>
            <person name="Spergser J."/>
            <person name="Busse H.-J."/>
        </authorList>
    </citation>
    <scope>NUCLEOTIDE SEQUENCE</scope>
    <source>
        <strain evidence="9">26B</strain>
    </source>
</reference>
<dbReference type="InterPro" id="IPR007159">
    <property type="entry name" value="SpoVT-AbrB_dom"/>
</dbReference>
<dbReference type="InterPro" id="IPR020603">
    <property type="entry name" value="MraZ_dom"/>
</dbReference>
<dbReference type="GO" id="GO:0003700">
    <property type="term" value="F:DNA-binding transcription factor activity"/>
    <property type="evidence" value="ECO:0007669"/>
    <property type="project" value="UniProtKB-UniRule"/>
</dbReference>
<keyword evidence="2 7" id="KW-0963">Cytoplasm</keyword>
<evidence type="ECO:0000259" key="8">
    <source>
        <dbReference type="PROSITE" id="PS51740"/>
    </source>
</evidence>
<keyword evidence="10" id="KW-1185">Reference proteome</keyword>
<dbReference type="InterPro" id="IPR035642">
    <property type="entry name" value="MraZ_N"/>
</dbReference>
<evidence type="ECO:0000256" key="2">
    <source>
        <dbReference type="ARBA" id="ARBA00022490"/>
    </source>
</evidence>